<comment type="similarity">
    <text evidence="1 3">Belongs to the short-chain dehydrogenases/reductases (SDR) family.</text>
</comment>
<dbReference type="InterPro" id="IPR002347">
    <property type="entry name" value="SDR_fam"/>
</dbReference>
<dbReference type="PANTHER" id="PTHR43976">
    <property type="entry name" value="SHORT CHAIN DEHYDROGENASE"/>
    <property type="match status" value="1"/>
</dbReference>
<evidence type="ECO:0000313" key="6">
    <source>
        <dbReference type="Proteomes" id="UP000295620"/>
    </source>
</evidence>
<dbReference type="PROSITE" id="PS00061">
    <property type="entry name" value="ADH_SHORT"/>
    <property type="match status" value="1"/>
</dbReference>
<dbReference type="Proteomes" id="UP000295620">
    <property type="component" value="Unassembled WGS sequence"/>
</dbReference>
<dbReference type="PRINTS" id="PR00080">
    <property type="entry name" value="SDRFAMILY"/>
</dbReference>
<dbReference type="Gene3D" id="3.40.50.720">
    <property type="entry name" value="NAD(P)-binding Rossmann-like Domain"/>
    <property type="match status" value="1"/>
</dbReference>
<evidence type="ECO:0000256" key="2">
    <source>
        <dbReference type="ARBA" id="ARBA00023002"/>
    </source>
</evidence>
<dbReference type="AlphaFoldDB" id="A0A4R6SZJ9"/>
<gene>
    <name evidence="5" type="ORF">ATK78_1016</name>
</gene>
<dbReference type="RefSeq" id="WP_243732442.1">
    <property type="nucleotide sequence ID" value="NZ_SNYC01000003.1"/>
</dbReference>
<dbReference type="InterPro" id="IPR057326">
    <property type="entry name" value="KR_dom"/>
</dbReference>
<evidence type="ECO:0000259" key="4">
    <source>
        <dbReference type="SMART" id="SM00822"/>
    </source>
</evidence>
<evidence type="ECO:0000256" key="1">
    <source>
        <dbReference type="ARBA" id="ARBA00006484"/>
    </source>
</evidence>
<dbReference type="PANTHER" id="PTHR43976:SF16">
    <property type="entry name" value="SHORT-CHAIN DEHYDROGENASE_REDUCTASE FAMILY PROTEIN"/>
    <property type="match status" value="1"/>
</dbReference>
<dbReference type="FunFam" id="3.40.50.720:FF:000084">
    <property type="entry name" value="Short-chain dehydrogenase reductase"/>
    <property type="match status" value="1"/>
</dbReference>
<dbReference type="EMBL" id="SNYC01000003">
    <property type="protein sequence ID" value="TDQ11886.1"/>
    <property type="molecule type" value="Genomic_DNA"/>
</dbReference>
<organism evidence="5 6">
    <name type="scientific">Pedobacter metabolipauper</name>
    <dbReference type="NCBI Taxonomy" id="425513"/>
    <lineage>
        <taxon>Bacteria</taxon>
        <taxon>Pseudomonadati</taxon>
        <taxon>Bacteroidota</taxon>
        <taxon>Sphingobacteriia</taxon>
        <taxon>Sphingobacteriales</taxon>
        <taxon>Sphingobacteriaceae</taxon>
        <taxon>Pedobacter</taxon>
    </lineage>
</organism>
<evidence type="ECO:0000256" key="3">
    <source>
        <dbReference type="RuleBase" id="RU000363"/>
    </source>
</evidence>
<keyword evidence="2" id="KW-0560">Oxidoreductase</keyword>
<dbReference type="GO" id="GO:0016491">
    <property type="term" value="F:oxidoreductase activity"/>
    <property type="evidence" value="ECO:0007669"/>
    <property type="project" value="UniProtKB-KW"/>
</dbReference>
<name>A0A4R6SZJ9_9SPHI</name>
<accession>A0A4R6SZJ9</accession>
<protein>
    <submittedName>
        <fullName evidence="5">NADP-dependent 3-hydroxy acid dehydrogenase YdfG</fullName>
    </submittedName>
</protein>
<dbReference type="SMART" id="SM00822">
    <property type="entry name" value="PKS_KR"/>
    <property type="match status" value="1"/>
</dbReference>
<sequence length="281" mass="30887">MNEIINNQKIWFITGASKGLGLVLTKLLLSRGDKVAATSRNAEEFSKSIQEHTENFLPLKVDLTSDESVGAAVGKTVERFGGLDVVVNNAGYSLVGSMEEMTDQEFRQTIDVNLFGTVNVIRAAIPYLRTQQSGHIINISSNAGYVGFANAASYNAAKFAVIGLSEALAEETKAFGIKVTVVAPGQFRTNFMDKGSLTFAKNRIDVYNLDAAEKMWTDFSGRQQGDPEKLVQILAGLVDHENPPLHLLLGPDTYQLVNEHREKEKQEIEAWKDVTLSTNFD</sequence>
<evidence type="ECO:0000313" key="5">
    <source>
        <dbReference type="EMBL" id="TDQ11886.1"/>
    </source>
</evidence>
<dbReference type="InterPro" id="IPR051911">
    <property type="entry name" value="SDR_oxidoreductase"/>
</dbReference>
<dbReference type="SUPFAM" id="SSF51735">
    <property type="entry name" value="NAD(P)-binding Rossmann-fold domains"/>
    <property type="match status" value="1"/>
</dbReference>
<comment type="caution">
    <text evidence="5">The sequence shown here is derived from an EMBL/GenBank/DDBJ whole genome shotgun (WGS) entry which is preliminary data.</text>
</comment>
<dbReference type="InterPro" id="IPR036291">
    <property type="entry name" value="NAD(P)-bd_dom_sf"/>
</dbReference>
<dbReference type="Pfam" id="PF00106">
    <property type="entry name" value="adh_short"/>
    <property type="match status" value="1"/>
</dbReference>
<dbReference type="CDD" id="cd05374">
    <property type="entry name" value="17beta-HSD-like_SDR_c"/>
    <property type="match status" value="1"/>
</dbReference>
<reference evidence="5 6" key="1">
    <citation type="submission" date="2019-03" db="EMBL/GenBank/DDBJ databases">
        <title>Genomic Encyclopedia of Archaeal and Bacterial Type Strains, Phase II (KMG-II): from individual species to whole genera.</title>
        <authorList>
            <person name="Goeker M."/>
        </authorList>
    </citation>
    <scope>NUCLEOTIDE SEQUENCE [LARGE SCALE GENOMIC DNA]</scope>
    <source>
        <strain evidence="5 6">DSM 19035</strain>
    </source>
</reference>
<proteinExistence type="inferred from homology"/>
<dbReference type="PRINTS" id="PR00081">
    <property type="entry name" value="GDHRDH"/>
</dbReference>
<dbReference type="InterPro" id="IPR020904">
    <property type="entry name" value="Sc_DH/Rdtase_CS"/>
</dbReference>
<keyword evidence="6" id="KW-1185">Reference proteome</keyword>
<feature type="domain" description="Ketoreductase" evidence="4">
    <location>
        <begin position="9"/>
        <end position="190"/>
    </location>
</feature>